<keyword evidence="1" id="KW-0645">Protease</keyword>
<gene>
    <name evidence="9" type="ORF">FSB_LOCUS15860</name>
</gene>
<dbReference type="GO" id="GO:0008270">
    <property type="term" value="F:zinc ion binding"/>
    <property type="evidence" value="ECO:0007669"/>
    <property type="project" value="UniProtKB-KW"/>
</dbReference>
<keyword evidence="4" id="KW-0378">Hydrolase</keyword>
<dbReference type="InterPro" id="IPR057670">
    <property type="entry name" value="SH3_retrovirus"/>
</dbReference>
<dbReference type="PANTHER" id="PTHR42648">
    <property type="entry name" value="TRANSPOSASE, PUTATIVE-RELATED"/>
    <property type="match status" value="1"/>
</dbReference>
<keyword evidence="3" id="KW-0064">Aspartyl protease</keyword>
<dbReference type="Pfam" id="PF14223">
    <property type="entry name" value="Retrotran_gag_2"/>
    <property type="match status" value="1"/>
</dbReference>
<dbReference type="Pfam" id="PF07727">
    <property type="entry name" value="RVT_2"/>
    <property type="match status" value="1"/>
</dbReference>
<keyword evidence="2" id="KW-0479">Metal-binding</keyword>
<evidence type="ECO:0000256" key="4">
    <source>
        <dbReference type="ARBA" id="ARBA00022801"/>
    </source>
</evidence>
<dbReference type="InterPro" id="IPR043502">
    <property type="entry name" value="DNA/RNA_pol_sf"/>
</dbReference>
<dbReference type="SUPFAM" id="SSF57756">
    <property type="entry name" value="Retrovirus zinc finger-like domains"/>
    <property type="match status" value="1"/>
</dbReference>
<feature type="domain" description="CCHC-type" evidence="7">
    <location>
        <begin position="196"/>
        <end position="212"/>
    </location>
</feature>
<feature type="compositionally biased region" description="Basic and acidic residues" evidence="6">
    <location>
        <begin position="170"/>
        <end position="184"/>
    </location>
</feature>
<name>A0A2N9FLA5_FAGSY</name>
<feature type="compositionally biased region" description="Basic residues" evidence="6">
    <location>
        <begin position="700"/>
        <end position="714"/>
    </location>
</feature>
<organism evidence="9">
    <name type="scientific">Fagus sylvatica</name>
    <name type="common">Beechnut</name>
    <dbReference type="NCBI Taxonomy" id="28930"/>
    <lineage>
        <taxon>Eukaryota</taxon>
        <taxon>Viridiplantae</taxon>
        <taxon>Streptophyta</taxon>
        <taxon>Embryophyta</taxon>
        <taxon>Tracheophyta</taxon>
        <taxon>Spermatophyta</taxon>
        <taxon>Magnoliopsida</taxon>
        <taxon>eudicotyledons</taxon>
        <taxon>Gunneridae</taxon>
        <taxon>Pentapetalae</taxon>
        <taxon>rosids</taxon>
        <taxon>fabids</taxon>
        <taxon>Fagales</taxon>
        <taxon>Fagaceae</taxon>
        <taxon>Fagus</taxon>
    </lineage>
</organism>
<feature type="compositionally biased region" description="Basic residues" evidence="6">
    <location>
        <begin position="185"/>
        <end position="195"/>
    </location>
</feature>
<evidence type="ECO:0000256" key="6">
    <source>
        <dbReference type="SAM" id="MobiDB-lite"/>
    </source>
</evidence>
<feature type="compositionally biased region" description="Basic and acidic residues" evidence="6">
    <location>
        <begin position="209"/>
        <end position="220"/>
    </location>
</feature>
<dbReference type="Gene3D" id="4.10.60.10">
    <property type="entry name" value="Zinc finger, CCHC-type"/>
    <property type="match status" value="1"/>
</dbReference>
<evidence type="ECO:0000256" key="1">
    <source>
        <dbReference type="ARBA" id="ARBA00022670"/>
    </source>
</evidence>
<dbReference type="Pfam" id="PF25597">
    <property type="entry name" value="SH3_retrovirus"/>
    <property type="match status" value="1"/>
</dbReference>
<dbReference type="InterPro" id="IPR012337">
    <property type="entry name" value="RNaseH-like_sf"/>
</dbReference>
<feature type="compositionally biased region" description="Basic and acidic residues" evidence="6">
    <location>
        <begin position="682"/>
        <end position="699"/>
    </location>
</feature>
<evidence type="ECO:0000256" key="3">
    <source>
        <dbReference type="ARBA" id="ARBA00022750"/>
    </source>
</evidence>
<dbReference type="Pfam" id="PF13976">
    <property type="entry name" value="gag_pre-integrs"/>
    <property type="match status" value="1"/>
</dbReference>
<dbReference type="InterPro" id="IPR001878">
    <property type="entry name" value="Znf_CCHC"/>
</dbReference>
<dbReference type="GO" id="GO:0006508">
    <property type="term" value="P:proteolysis"/>
    <property type="evidence" value="ECO:0007669"/>
    <property type="project" value="UniProtKB-KW"/>
</dbReference>
<sequence>MAINASIATVGLVKFDGTGNFGLWQRRVKDLLVQQDEVMYDVMEENSTAGIWLNLEKRYMSKSLTNKLHLKQKLYGLKMTEGADLRQHINTFKQIISDMLRIDIKFEDEDKAMMLLTSLSASYEHLVTTLLYGKETLELEEVSGALLDHYQRKHKDSAESSGEGLVVKGYQDRGRKKDKDDKSARGRSKSKSKTVKCFKCQKKGHMKRDCPEWNKGKEESSTSVNVVADSESDGDMLSVSSSTDGLNNSWLLDSACSFHVTPHRNWFDTYRSINCGSVRMGNDATCTIIGMGTIKIKMSDGVVRTLEKVRHIPDMRKNLISLGTLDSKGYSYKSENGIMKVSKGAMVVMTGQKISSNVYKLLGNTILDGVVAVAESEDDDTLLWHMRLGHMSECGMRELHKRNLLIGIKSCKLDFCKYCIMGKQCRVRFKTATHKTKGILDYVHSDIWGPVRTPSKGGAQYFMSFIDDYSRKAWVYFLKNKSEAFAKFKIWKAEVENQTGRKIKCLRTDNGTEYRDGDFLKFCEEHGPSQKTARCLRLNAELPKIFWAEAVDMACYIINRSPRVALDGKVAEEVWIGQEVDYSFMRIFGCPAYVHISGEDRSKLDPKSKKCIFLGFKKGVKGYKLWDPVAQKVVISRDVVFDEKSMTKAFKEEKSQAAESSNNIGRSTVQVELDELESQSNEEPHSNDQEQDSTRSDRPKRNKRPPVRLPKGKKPIGCKWVFKKKEAVSEKEGERFKARLVAKGYSQRHGIDYDEVFSPVVRHTSIRAVLALVADQDLELEQLDVKTAFLHGNLEEEIFMEQPEGFKQLGTENLVCRLKKSLYGLKQSPRQWYKRFDSYMIQIGYTRCEYDCCVYVRILEDGSYIFLLLYVDDMLIAAKSMCEVNRLKSLLHKEFEMKDLGAAKKILGMEIRRDRGARKLWLSQKNYIRKVLEKFSMLDAKPVSTPLANHFRLSGSQCPKNEEEIENMSKVPYASAVGCLMYAMVCTRPDLAHAVSTVSRYMANPGREHWNAVKWIFRYLKGTAEHGILFSRQPRTNSVVGYVDADYAGEVDDRRSTTAAKEALWLKGLVKELGLNQGGVQMHCDSQSAIYLAKNQVYHARTKHIDVRFHKIRELIVTGDIVLEKVHTSENAADMLTKPVTTAKFKHCLDLVNVSSL</sequence>
<feature type="region of interest" description="Disordered" evidence="6">
    <location>
        <begin position="153"/>
        <end position="195"/>
    </location>
</feature>
<evidence type="ECO:0000256" key="2">
    <source>
        <dbReference type="ARBA" id="ARBA00022723"/>
    </source>
</evidence>
<evidence type="ECO:0008006" key="10">
    <source>
        <dbReference type="Google" id="ProtNLM"/>
    </source>
</evidence>
<dbReference type="GO" id="GO:0003676">
    <property type="term" value="F:nucleic acid binding"/>
    <property type="evidence" value="ECO:0007669"/>
    <property type="project" value="InterPro"/>
</dbReference>
<evidence type="ECO:0000259" key="8">
    <source>
        <dbReference type="PROSITE" id="PS50994"/>
    </source>
</evidence>
<protein>
    <recommendedName>
        <fullName evidence="10">CCHC-type domain-containing protein</fullName>
    </recommendedName>
</protein>
<dbReference type="CDD" id="cd09272">
    <property type="entry name" value="RNase_HI_RT_Ty1"/>
    <property type="match status" value="1"/>
</dbReference>
<dbReference type="GO" id="GO:0015074">
    <property type="term" value="P:DNA integration"/>
    <property type="evidence" value="ECO:0007669"/>
    <property type="project" value="InterPro"/>
</dbReference>
<keyword evidence="5" id="KW-0863">Zinc-finger</keyword>
<evidence type="ECO:0000256" key="5">
    <source>
        <dbReference type="PROSITE-ProRule" id="PRU00047"/>
    </source>
</evidence>
<dbReference type="GO" id="GO:0004190">
    <property type="term" value="F:aspartic-type endopeptidase activity"/>
    <property type="evidence" value="ECO:0007669"/>
    <property type="project" value="UniProtKB-KW"/>
</dbReference>
<dbReference type="InterPro" id="IPR025724">
    <property type="entry name" value="GAG-pre-integrase_dom"/>
</dbReference>
<feature type="region of interest" description="Disordered" evidence="6">
    <location>
        <begin position="674"/>
        <end position="714"/>
    </location>
</feature>
<dbReference type="InterPro" id="IPR036397">
    <property type="entry name" value="RNaseH_sf"/>
</dbReference>
<dbReference type="Gene3D" id="3.30.420.10">
    <property type="entry name" value="Ribonuclease H-like superfamily/Ribonuclease H"/>
    <property type="match status" value="1"/>
</dbReference>
<dbReference type="PROSITE" id="PS50158">
    <property type="entry name" value="ZF_CCHC"/>
    <property type="match status" value="1"/>
</dbReference>
<dbReference type="Pfam" id="PF00665">
    <property type="entry name" value="rve"/>
    <property type="match status" value="1"/>
</dbReference>
<dbReference type="PROSITE" id="PS50994">
    <property type="entry name" value="INTEGRASE"/>
    <property type="match status" value="1"/>
</dbReference>
<dbReference type="Pfam" id="PF00098">
    <property type="entry name" value="zf-CCHC"/>
    <property type="match status" value="1"/>
</dbReference>
<keyword evidence="5" id="KW-0862">Zinc</keyword>
<dbReference type="InterPro" id="IPR036875">
    <property type="entry name" value="Znf_CCHC_sf"/>
</dbReference>
<reference evidence="9" key="1">
    <citation type="submission" date="2018-02" db="EMBL/GenBank/DDBJ databases">
        <authorList>
            <person name="Cohen D.B."/>
            <person name="Kent A.D."/>
        </authorList>
    </citation>
    <scope>NUCLEOTIDE SEQUENCE</scope>
</reference>
<dbReference type="InterPro" id="IPR001584">
    <property type="entry name" value="Integrase_cat-core"/>
</dbReference>
<dbReference type="InterPro" id="IPR013103">
    <property type="entry name" value="RVT_2"/>
</dbReference>
<feature type="domain" description="Integrase catalytic" evidence="8">
    <location>
        <begin position="430"/>
        <end position="527"/>
    </location>
</feature>
<dbReference type="SMART" id="SM00343">
    <property type="entry name" value="ZnF_C2HC"/>
    <property type="match status" value="1"/>
</dbReference>
<accession>A0A2N9FLA5</accession>
<proteinExistence type="predicted"/>
<dbReference type="InterPro" id="IPR039537">
    <property type="entry name" value="Retrotran_Ty1/copia-like"/>
</dbReference>
<dbReference type="PANTHER" id="PTHR42648:SF28">
    <property type="entry name" value="TRANSPOSON-ENCODED PROTEIN WITH RIBONUCLEASE H-LIKE AND RETROVIRUS ZINC FINGER-LIKE DOMAINS"/>
    <property type="match status" value="1"/>
</dbReference>
<evidence type="ECO:0000259" key="7">
    <source>
        <dbReference type="PROSITE" id="PS50158"/>
    </source>
</evidence>
<dbReference type="SUPFAM" id="SSF53098">
    <property type="entry name" value="Ribonuclease H-like"/>
    <property type="match status" value="1"/>
</dbReference>
<dbReference type="AlphaFoldDB" id="A0A2N9FLA5"/>
<dbReference type="SUPFAM" id="SSF56672">
    <property type="entry name" value="DNA/RNA polymerases"/>
    <property type="match status" value="1"/>
</dbReference>
<evidence type="ECO:0000313" key="9">
    <source>
        <dbReference type="EMBL" id="SPC87978.1"/>
    </source>
</evidence>
<dbReference type="InterPro" id="IPR054722">
    <property type="entry name" value="PolX-like_BBD"/>
</dbReference>
<dbReference type="Pfam" id="PF22936">
    <property type="entry name" value="Pol_BBD"/>
    <property type="match status" value="1"/>
</dbReference>
<dbReference type="EMBL" id="OIVN01000962">
    <property type="protein sequence ID" value="SPC87978.1"/>
    <property type="molecule type" value="Genomic_DNA"/>
</dbReference>
<feature type="region of interest" description="Disordered" evidence="6">
    <location>
        <begin position="209"/>
        <end position="234"/>
    </location>
</feature>